<reference evidence="5 6" key="1">
    <citation type="submission" date="2020-08" db="EMBL/GenBank/DDBJ databases">
        <authorList>
            <person name="Hejnol A."/>
        </authorList>
    </citation>
    <scope>NUCLEOTIDE SEQUENCE [LARGE SCALE GENOMIC DNA]</scope>
</reference>
<evidence type="ECO:0000313" key="5">
    <source>
        <dbReference type="EMBL" id="CAD5114586.1"/>
    </source>
</evidence>
<evidence type="ECO:0000256" key="2">
    <source>
        <dbReference type="ARBA" id="ARBA00022833"/>
    </source>
</evidence>
<evidence type="ECO:0000313" key="6">
    <source>
        <dbReference type="Proteomes" id="UP000549394"/>
    </source>
</evidence>
<dbReference type="InterPro" id="IPR013083">
    <property type="entry name" value="Znf_RING/FYVE/PHD"/>
</dbReference>
<accession>A0A7I8VEI4</accession>
<keyword evidence="1 3" id="KW-0479">Metal-binding</keyword>
<dbReference type="GO" id="GO:0008270">
    <property type="term" value="F:zinc ion binding"/>
    <property type="evidence" value="ECO:0007669"/>
    <property type="project" value="UniProtKB-KW"/>
</dbReference>
<evidence type="ECO:0000259" key="4">
    <source>
        <dbReference type="PROSITE" id="PS50089"/>
    </source>
</evidence>
<dbReference type="AlphaFoldDB" id="A0A7I8VEI4"/>
<name>A0A7I8VEI4_9ANNE</name>
<sequence length="462" mass="54206">MSCPVCFGTLSKSDCRLLPCHESHIFCDSCLEKLPKRGLINKEFDCPLCKRILKIPRNGIKGFEKYSSPKASEAKKKLLIQKVKDLKQEDRRRAECAIKDLKEFEKLCSEKKNTILNSLEVKCLKKKGELEDILKRINLIESESGDLAVAQNLKKLSDLRMECIKICKNNFHIIGLERLREFKLHISLVPKTSINFERVCWFDSYSFRKLYFDKLGYSLMNGMKTENRKLCGKFRKALSFERQENFVVDGVDNSREFHELIAIKITIDVTAYYLFYWKVDKILRLYLPAKNELTNMDGIVFFNIDNDVYLTNERGEICWRRNYFLPIDSSFITRHWKNTLYVYRYTNCSDDDETIDLSYSSINEINKNATYSGIPITIEFVNDTSASLKSIFDDIVNGCLFMSTRDFVFTINSIEKTAKAYKQKSLFQTYIVTEYHQSEDGFSFYLINVLRNEQKLKEYRMT</sequence>
<keyword evidence="2" id="KW-0862">Zinc</keyword>
<keyword evidence="1 3" id="KW-0863">Zinc-finger</keyword>
<proteinExistence type="predicted"/>
<dbReference type="PROSITE" id="PS50089">
    <property type="entry name" value="ZF_RING_2"/>
    <property type="match status" value="1"/>
</dbReference>
<comment type="caution">
    <text evidence="5">The sequence shown here is derived from an EMBL/GenBank/DDBJ whole genome shotgun (WGS) entry which is preliminary data.</text>
</comment>
<protein>
    <recommendedName>
        <fullName evidence="4">RING-type domain-containing protein</fullName>
    </recommendedName>
</protein>
<dbReference type="EMBL" id="CAJFCJ010000005">
    <property type="protein sequence ID" value="CAD5114586.1"/>
    <property type="molecule type" value="Genomic_DNA"/>
</dbReference>
<gene>
    <name evidence="5" type="ORF">DGYR_LOCUS3414</name>
</gene>
<dbReference type="SUPFAM" id="SSF57850">
    <property type="entry name" value="RING/U-box"/>
    <property type="match status" value="1"/>
</dbReference>
<keyword evidence="6" id="KW-1185">Reference proteome</keyword>
<evidence type="ECO:0000256" key="3">
    <source>
        <dbReference type="PROSITE-ProRule" id="PRU00175"/>
    </source>
</evidence>
<dbReference type="Gene3D" id="3.30.40.10">
    <property type="entry name" value="Zinc/RING finger domain, C3HC4 (zinc finger)"/>
    <property type="match status" value="1"/>
</dbReference>
<evidence type="ECO:0000256" key="1">
    <source>
        <dbReference type="ARBA" id="ARBA00022771"/>
    </source>
</evidence>
<dbReference type="InterPro" id="IPR001841">
    <property type="entry name" value="Znf_RING"/>
</dbReference>
<dbReference type="OrthoDB" id="6133371at2759"/>
<feature type="domain" description="RING-type" evidence="4">
    <location>
        <begin position="3"/>
        <end position="50"/>
    </location>
</feature>
<organism evidence="5 6">
    <name type="scientific">Dimorphilus gyrociliatus</name>
    <dbReference type="NCBI Taxonomy" id="2664684"/>
    <lineage>
        <taxon>Eukaryota</taxon>
        <taxon>Metazoa</taxon>
        <taxon>Spiralia</taxon>
        <taxon>Lophotrochozoa</taxon>
        <taxon>Annelida</taxon>
        <taxon>Polychaeta</taxon>
        <taxon>Polychaeta incertae sedis</taxon>
        <taxon>Dinophilidae</taxon>
        <taxon>Dimorphilus</taxon>
    </lineage>
</organism>
<dbReference type="Proteomes" id="UP000549394">
    <property type="component" value="Unassembled WGS sequence"/>
</dbReference>